<evidence type="ECO:0000313" key="5">
    <source>
        <dbReference type="EMBL" id="AOM83681.1"/>
    </source>
</evidence>
<dbReference type="Pfam" id="PF00300">
    <property type="entry name" value="His_Phos_1"/>
    <property type="match status" value="1"/>
</dbReference>
<evidence type="ECO:0000256" key="1">
    <source>
        <dbReference type="ARBA" id="ARBA00022801"/>
    </source>
</evidence>
<dbReference type="EMBL" id="CP012502">
    <property type="protein sequence ID" value="AOM83681.1"/>
    <property type="molecule type" value="Genomic_DNA"/>
</dbReference>
<proteinExistence type="predicted"/>
<protein>
    <submittedName>
        <fullName evidence="5">Phosphoglycerate mutase</fullName>
    </submittedName>
</protein>
<keyword evidence="1" id="KW-0378">Hydrolase</keyword>
<feature type="active site" description="Proton donor/acceptor" evidence="2">
    <location>
        <position position="91"/>
    </location>
</feature>
<keyword evidence="4" id="KW-0472">Membrane</keyword>
<keyword evidence="6" id="KW-1185">Reference proteome</keyword>
<evidence type="ECO:0000313" key="6">
    <source>
        <dbReference type="Proteomes" id="UP000094463"/>
    </source>
</evidence>
<dbReference type="GO" id="GO:0004331">
    <property type="term" value="F:fructose-2,6-bisphosphate 2-phosphatase activity"/>
    <property type="evidence" value="ECO:0007669"/>
    <property type="project" value="TreeGrafter"/>
</dbReference>
<reference evidence="5 6" key="1">
    <citation type="submission" date="2015-08" db="EMBL/GenBank/DDBJ databases">
        <title>The complete genome sequence of Bacillus beveridgei MLTeJB.</title>
        <authorList>
            <person name="Hanson T.E."/>
            <person name="Mesa C."/>
            <person name="Basesman S.M."/>
            <person name="Oremland R.S."/>
        </authorList>
    </citation>
    <scope>NUCLEOTIDE SEQUENCE [LARGE SCALE GENOMIC DNA]</scope>
    <source>
        <strain evidence="5 6">MLTeJB</strain>
    </source>
</reference>
<feature type="binding site" evidence="3">
    <location>
        <position position="64"/>
    </location>
    <ligand>
        <name>substrate</name>
    </ligand>
</feature>
<dbReference type="AlphaFoldDB" id="A0A1D7QXE0"/>
<keyword evidence="4" id="KW-0812">Transmembrane</keyword>
<name>A0A1D7QXE0_9BACI</name>
<evidence type="ECO:0000256" key="4">
    <source>
        <dbReference type="SAM" id="Phobius"/>
    </source>
</evidence>
<dbReference type="InterPro" id="IPR013078">
    <property type="entry name" value="His_Pase_superF_clade-1"/>
</dbReference>
<organism evidence="5 6">
    <name type="scientific">Salisediminibacterium beveridgei</name>
    <dbReference type="NCBI Taxonomy" id="632773"/>
    <lineage>
        <taxon>Bacteria</taxon>
        <taxon>Bacillati</taxon>
        <taxon>Bacillota</taxon>
        <taxon>Bacilli</taxon>
        <taxon>Bacillales</taxon>
        <taxon>Bacillaceae</taxon>
        <taxon>Salisediminibacterium</taxon>
    </lineage>
</organism>
<dbReference type="KEGG" id="bbev:BBEV_2340"/>
<dbReference type="SUPFAM" id="SSF53254">
    <property type="entry name" value="Phosphoglycerate mutase-like"/>
    <property type="match status" value="1"/>
</dbReference>
<evidence type="ECO:0000256" key="2">
    <source>
        <dbReference type="PIRSR" id="PIRSR613078-1"/>
    </source>
</evidence>
<accession>A0A1D7QXE0</accession>
<dbReference type="InterPro" id="IPR051695">
    <property type="entry name" value="Phosphoglycerate_Mutase"/>
</dbReference>
<dbReference type="PATRIC" id="fig|632773.3.peg.2444"/>
<dbReference type="PANTHER" id="PTHR46517:SF1">
    <property type="entry name" value="FRUCTOSE-2,6-BISPHOSPHATASE TIGAR"/>
    <property type="match status" value="1"/>
</dbReference>
<dbReference type="OrthoDB" id="9782128at2"/>
<dbReference type="SMART" id="SM00855">
    <property type="entry name" value="PGAM"/>
    <property type="match status" value="1"/>
</dbReference>
<evidence type="ECO:0000256" key="3">
    <source>
        <dbReference type="PIRSR" id="PIRSR613078-2"/>
    </source>
</evidence>
<dbReference type="GO" id="GO:0043456">
    <property type="term" value="P:regulation of pentose-phosphate shunt"/>
    <property type="evidence" value="ECO:0007669"/>
    <property type="project" value="TreeGrafter"/>
</dbReference>
<feature type="binding site" evidence="3">
    <location>
        <begin position="14"/>
        <end position="21"/>
    </location>
    <ligand>
        <name>substrate</name>
    </ligand>
</feature>
<dbReference type="CDD" id="cd07067">
    <property type="entry name" value="HP_PGM_like"/>
    <property type="match status" value="1"/>
</dbReference>
<dbReference type="STRING" id="632773.BBEV_2340"/>
<dbReference type="Gene3D" id="3.40.50.1240">
    <property type="entry name" value="Phosphoglycerate mutase-like"/>
    <property type="match status" value="1"/>
</dbReference>
<feature type="active site" description="Tele-phosphohistidine intermediate" evidence="2">
    <location>
        <position position="15"/>
    </location>
</feature>
<feature type="transmembrane region" description="Helical" evidence="4">
    <location>
        <begin position="150"/>
        <end position="168"/>
    </location>
</feature>
<sequence length="220" mass="24451">MIDMNEEQVIYFVRHGQSEANKHGIIQGHAEFPLSKLGQMQAKLAADWFVETKLNEIFSSDLSRARFTAEAIGHRQNNGRLHVHSEPLVREVGLGPLEGMTREQMADQFPEMKSEALLTSGIDGTETIEAITLRCEKLTEKLTDLPSGNIAVVSHGGFISIYLMYLIIGSGWHKANRPFVIGNTGITKVVFTNGTPKIHYTNNQQHLQTEGDLTSSTVVY</sequence>
<gene>
    <name evidence="5" type="primary">gpmB</name>
    <name evidence="5" type="ORF">BBEV_2340</name>
</gene>
<dbReference type="GO" id="GO:0045820">
    <property type="term" value="P:negative regulation of glycolytic process"/>
    <property type="evidence" value="ECO:0007669"/>
    <property type="project" value="TreeGrafter"/>
</dbReference>
<dbReference type="InterPro" id="IPR029033">
    <property type="entry name" value="His_PPase_superfam"/>
</dbReference>
<keyword evidence="4" id="KW-1133">Transmembrane helix</keyword>
<dbReference type="Proteomes" id="UP000094463">
    <property type="component" value="Chromosome"/>
</dbReference>
<dbReference type="GO" id="GO:0005829">
    <property type="term" value="C:cytosol"/>
    <property type="evidence" value="ECO:0007669"/>
    <property type="project" value="TreeGrafter"/>
</dbReference>
<dbReference type="PANTHER" id="PTHR46517">
    <property type="entry name" value="FRUCTOSE-2,6-BISPHOSPHATASE TIGAR"/>
    <property type="match status" value="1"/>
</dbReference>